<dbReference type="RefSeq" id="WP_345467795.1">
    <property type="nucleotide sequence ID" value="NZ_BAABRP010000023.1"/>
</dbReference>
<comment type="caution">
    <text evidence="2">The sequence shown here is derived from an EMBL/GenBank/DDBJ whole genome shotgun (WGS) entry which is preliminary data.</text>
</comment>
<evidence type="ECO:0000313" key="2">
    <source>
        <dbReference type="EMBL" id="GAA5514730.1"/>
    </source>
</evidence>
<dbReference type="EMBL" id="BAABRP010000023">
    <property type="protein sequence ID" value="GAA5514730.1"/>
    <property type="molecule type" value="Genomic_DNA"/>
</dbReference>
<gene>
    <name evidence="2" type="ORF">Dcar01_03490</name>
</gene>
<keyword evidence="3" id="KW-1185">Reference proteome</keyword>
<reference evidence="2 3" key="1">
    <citation type="submission" date="2024-02" db="EMBL/GenBank/DDBJ databases">
        <title>Deinococcus carri NBRC 110142.</title>
        <authorList>
            <person name="Ichikawa N."/>
            <person name="Katano-Makiyama Y."/>
            <person name="Hidaka K."/>
        </authorList>
    </citation>
    <scope>NUCLEOTIDE SEQUENCE [LARGE SCALE GENOMIC DNA]</scope>
    <source>
        <strain evidence="2 3">NBRC 110142</strain>
    </source>
</reference>
<proteinExistence type="predicted"/>
<feature type="signal peptide" evidence="1">
    <location>
        <begin position="1"/>
        <end position="18"/>
    </location>
</feature>
<protein>
    <recommendedName>
        <fullName evidence="4">DUF306 domain-containing protein</fullName>
    </recommendedName>
</protein>
<organism evidence="2 3">
    <name type="scientific">Deinococcus carri</name>
    <dbReference type="NCBI Taxonomy" id="1211323"/>
    <lineage>
        <taxon>Bacteria</taxon>
        <taxon>Thermotogati</taxon>
        <taxon>Deinococcota</taxon>
        <taxon>Deinococci</taxon>
        <taxon>Deinococcales</taxon>
        <taxon>Deinococcaceae</taxon>
        <taxon>Deinococcus</taxon>
    </lineage>
</organism>
<evidence type="ECO:0000313" key="3">
    <source>
        <dbReference type="Proteomes" id="UP001401887"/>
    </source>
</evidence>
<dbReference type="Proteomes" id="UP001401887">
    <property type="component" value="Unassembled WGS sequence"/>
</dbReference>
<accession>A0ABP9WE39</accession>
<name>A0ABP9WE39_9DEIO</name>
<feature type="chain" id="PRO_5047481721" description="DUF306 domain-containing protein" evidence="1">
    <location>
        <begin position="19"/>
        <end position="157"/>
    </location>
</feature>
<keyword evidence="1" id="KW-0732">Signal</keyword>
<sequence>MRPLFLVALLLFAPAALAGGAGPRPGFPLSAGQVWKLTATRKDGLSVSLQLKLGKPLSNDASGQVYAAEGLIGGGNINSYSKERGIDATVIKLNSLRCFAQFAAGSNVAQGYLLYGSSEWGDERLRKAQLGTDLSRRALLWGLKPLSDGTCTLQRIR</sequence>
<evidence type="ECO:0000256" key="1">
    <source>
        <dbReference type="SAM" id="SignalP"/>
    </source>
</evidence>
<evidence type="ECO:0008006" key="4">
    <source>
        <dbReference type="Google" id="ProtNLM"/>
    </source>
</evidence>